<feature type="chain" id="PRO_5013054694" description="Secreted protein" evidence="1">
    <location>
        <begin position="36"/>
        <end position="75"/>
    </location>
</feature>
<dbReference type="Proteomes" id="UP000195105">
    <property type="component" value="Unassembled WGS sequence"/>
</dbReference>
<dbReference type="AlphaFoldDB" id="A0A243RYY6"/>
<evidence type="ECO:0008006" key="4">
    <source>
        <dbReference type="Google" id="ProtNLM"/>
    </source>
</evidence>
<accession>A0A243RYY6</accession>
<sequence length="75" mass="7523">MRTLAHTTVRPATRRVATVALIALAAVATAPSAMATESPASQTISATAKAIGDATKETPGTVVDVLGPLGHTWGN</sequence>
<dbReference type="RefSeq" id="WP_086603286.1">
    <property type="nucleotide sequence ID" value="NZ_NGFN01000183.1"/>
</dbReference>
<gene>
    <name evidence="2" type="ORF">CA983_25950</name>
</gene>
<evidence type="ECO:0000313" key="2">
    <source>
        <dbReference type="EMBL" id="OUD00375.1"/>
    </source>
</evidence>
<reference evidence="2 3" key="1">
    <citation type="submission" date="2017-05" db="EMBL/GenBank/DDBJ databases">
        <title>Biotechnological potential of actinobacteria isolated from South African environments.</title>
        <authorList>
            <person name="Le Roes-Hill M."/>
            <person name="Prins A."/>
            <person name="Durrell K.A."/>
        </authorList>
    </citation>
    <scope>NUCLEOTIDE SEQUENCE [LARGE SCALE GENOMIC DNA]</scope>
    <source>
        <strain evidence="2 3">HMC13</strain>
    </source>
</reference>
<keyword evidence="1" id="KW-0732">Signal</keyword>
<evidence type="ECO:0000313" key="3">
    <source>
        <dbReference type="Proteomes" id="UP000195105"/>
    </source>
</evidence>
<organism evidence="2 3">
    <name type="scientific">Streptomyces swartbergensis</name>
    <dbReference type="NCBI Taxonomy" id="487165"/>
    <lineage>
        <taxon>Bacteria</taxon>
        <taxon>Bacillati</taxon>
        <taxon>Actinomycetota</taxon>
        <taxon>Actinomycetes</taxon>
        <taxon>Kitasatosporales</taxon>
        <taxon>Streptomycetaceae</taxon>
        <taxon>Streptomyces</taxon>
    </lineage>
</organism>
<protein>
    <recommendedName>
        <fullName evidence="4">Secreted protein</fullName>
    </recommendedName>
</protein>
<proteinExistence type="predicted"/>
<feature type="signal peptide" evidence="1">
    <location>
        <begin position="1"/>
        <end position="35"/>
    </location>
</feature>
<comment type="caution">
    <text evidence="2">The sequence shown here is derived from an EMBL/GenBank/DDBJ whole genome shotgun (WGS) entry which is preliminary data.</text>
</comment>
<dbReference type="EMBL" id="NGFN01000183">
    <property type="protein sequence ID" value="OUD00375.1"/>
    <property type="molecule type" value="Genomic_DNA"/>
</dbReference>
<name>A0A243RYY6_9ACTN</name>
<keyword evidence="3" id="KW-1185">Reference proteome</keyword>
<evidence type="ECO:0000256" key="1">
    <source>
        <dbReference type="SAM" id="SignalP"/>
    </source>
</evidence>